<dbReference type="Proteomes" id="UP000054928">
    <property type="component" value="Unassembled WGS sequence"/>
</dbReference>
<dbReference type="STRING" id="4781.A0A0P1AB98"/>
<sequence length="312" mass="34438">MTMSLDAALQYFTSTHVDETQIAAQSESEIKPVVLLSIPSTAGYTQKRELQNLIVPLAFLFRGQESLFCGRDDISLVKLFSKEVETPNVKVFKNGAKVATVTTDGELKDHISTLVEHIGWSPDCPDLTHLDNYLAPIDSDTLLSDVTAFTVATGQRDYVANAANVSSIIWHAFLQANRSINWVGFYFVRPLTNPKATDHDHILLLGPFMGKPACSRIRYQNGVCGASWRTKSVQRVANVHEYPGHIACDDASKSELVTPVLNKQGEVVALIDLDCPRKNGFSVDDERTIVQVARIISEACDWANVGMPYTQP</sequence>
<dbReference type="RefSeq" id="XP_024574406.1">
    <property type="nucleotide sequence ID" value="XM_024723429.1"/>
</dbReference>
<evidence type="ECO:0000259" key="2">
    <source>
        <dbReference type="Pfam" id="PF13185"/>
    </source>
</evidence>
<dbReference type="SUPFAM" id="SSF55781">
    <property type="entry name" value="GAF domain-like"/>
    <property type="match status" value="1"/>
</dbReference>
<organism evidence="3 4">
    <name type="scientific">Plasmopara halstedii</name>
    <name type="common">Downy mildew of sunflower</name>
    <dbReference type="NCBI Taxonomy" id="4781"/>
    <lineage>
        <taxon>Eukaryota</taxon>
        <taxon>Sar</taxon>
        <taxon>Stramenopiles</taxon>
        <taxon>Oomycota</taxon>
        <taxon>Peronosporomycetes</taxon>
        <taxon>Peronosporales</taxon>
        <taxon>Peronosporaceae</taxon>
        <taxon>Plasmopara</taxon>
    </lineage>
</organism>
<dbReference type="PANTHER" id="PTHR21021:SF15">
    <property type="entry name" value="FREE METHIONINE-R-SULFOXIDE REDUCTASE"/>
    <property type="match status" value="1"/>
</dbReference>
<name>A0A0P1AB98_PLAHL</name>
<dbReference type="InterPro" id="IPR029016">
    <property type="entry name" value="GAF-like_dom_sf"/>
</dbReference>
<comment type="similarity">
    <text evidence="1">Belongs to the free Met sulfoxide reductase family.</text>
</comment>
<feature type="domain" description="GAF" evidence="2">
    <location>
        <begin position="206"/>
        <end position="299"/>
    </location>
</feature>
<dbReference type="PANTHER" id="PTHR21021">
    <property type="entry name" value="GAF/PUTATIVE CYTOSKELETAL PROTEIN"/>
    <property type="match status" value="1"/>
</dbReference>
<dbReference type="GeneID" id="36401133"/>
<dbReference type="InterPro" id="IPR003018">
    <property type="entry name" value="GAF"/>
</dbReference>
<evidence type="ECO:0000313" key="3">
    <source>
        <dbReference type="EMBL" id="CEG38037.1"/>
    </source>
</evidence>
<keyword evidence="4" id="KW-1185">Reference proteome</keyword>
<evidence type="ECO:0000313" key="4">
    <source>
        <dbReference type="Proteomes" id="UP000054928"/>
    </source>
</evidence>
<dbReference type="AlphaFoldDB" id="A0A0P1AB98"/>
<dbReference type="InterPro" id="IPR051330">
    <property type="entry name" value="Phosphatase_reg/MetRdx"/>
</dbReference>
<dbReference type="GO" id="GO:0005829">
    <property type="term" value="C:cytosol"/>
    <property type="evidence" value="ECO:0007669"/>
    <property type="project" value="TreeGrafter"/>
</dbReference>
<dbReference type="OrthoDB" id="15735at2759"/>
<dbReference type="Pfam" id="PF13185">
    <property type="entry name" value="GAF_2"/>
    <property type="match status" value="1"/>
</dbReference>
<dbReference type="OMA" id="CGASWRT"/>
<accession>A0A0P1AB98</accession>
<dbReference type="EMBL" id="CCYD01000291">
    <property type="protein sequence ID" value="CEG38037.1"/>
    <property type="molecule type" value="Genomic_DNA"/>
</dbReference>
<protein>
    <recommendedName>
        <fullName evidence="2">GAF domain-containing protein</fullName>
    </recommendedName>
</protein>
<evidence type="ECO:0000256" key="1">
    <source>
        <dbReference type="ARBA" id="ARBA00038454"/>
    </source>
</evidence>
<dbReference type="FunFam" id="3.30.450.40:FF:000051">
    <property type="entry name" value="ABC1 family protein C21C3.03"/>
    <property type="match status" value="1"/>
</dbReference>
<reference evidence="4" key="1">
    <citation type="submission" date="2014-09" db="EMBL/GenBank/DDBJ databases">
        <authorList>
            <person name="Sharma Rahul"/>
            <person name="Thines Marco"/>
        </authorList>
    </citation>
    <scope>NUCLEOTIDE SEQUENCE [LARGE SCALE GENOMIC DNA]</scope>
</reference>
<proteinExistence type="inferred from homology"/>
<dbReference type="Gene3D" id="3.30.450.40">
    <property type="match status" value="1"/>
</dbReference>
<dbReference type="GO" id="GO:0033745">
    <property type="term" value="F:L-methionine-(R)-S-oxide reductase activity"/>
    <property type="evidence" value="ECO:0007669"/>
    <property type="project" value="TreeGrafter"/>
</dbReference>